<evidence type="ECO:0000256" key="3">
    <source>
        <dbReference type="ARBA" id="ARBA00022679"/>
    </source>
</evidence>
<reference evidence="9 10" key="1">
    <citation type="journal article" date="2016" name="Nat. Commun.">
        <title>Thousands of microbial genomes shed light on interconnected biogeochemical processes in an aquifer system.</title>
        <authorList>
            <person name="Anantharaman K."/>
            <person name="Brown C.T."/>
            <person name="Hug L.A."/>
            <person name="Sharon I."/>
            <person name="Castelle C.J."/>
            <person name="Probst A.J."/>
            <person name="Thomas B.C."/>
            <person name="Singh A."/>
            <person name="Wilkins M.J."/>
            <person name="Karaoz U."/>
            <person name="Brodie E.L."/>
            <person name="Williams K.H."/>
            <person name="Hubbard S.S."/>
            <person name="Banfield J.F."/>
        </authorList>
    </citation>
    <scope>NUCLEOTIDE SEQUENCE [LARGE SCALE GENOMIC DNA]</scope>
</reference>
<dbReference type="STRING" id="1797243.A2943_00020"/>
<gene>
    <name evidence="9" type="ORF">A2943_00020</name>
</gene>
<evidence type="ECO:0000256" key="6">
    <source>
        <dbReference type="ARBA" id="ARBA00023136"/>
    </source>
</evidence>
<dbReference type="InterPro" id="IPR029044">
    <property type="entry name" value="Nucleotide-diphossugar_trans"/>
</dbReference>
<keyword evidence="4 7" id="KW-0812">Transmembrane</keyword>
<dbReference type="SUPFAM" id="SSF53448">
    <property type="entry name" value="Nucleotide-diphospho-sugar transferases"/>
    <property type="match status" value="1"/>
</dbReference>
<dbReference type="InterPro" id="IPR001173">
    <property type="entry name" value="Glyco_trans_2-like"/>
</dbReference>
<feature type="transmembrane region" description="Helical" evidence="7">
    <location>
        <begin position="264"/>
        <end position="293"/>
    </location>
</feature>
<proteinExistence type="predicted"/>
<evidence type="ECO:0000313" key="9">
    <source>
        <dbReference type="EMBL" id="OGC80248.1"/>
    </source>
</evidence>
<dbReference type="GO" id="GO:0005886">
    <property type="term" value="C:plasma membrane"/>
    <property type="evidence" value="ECO:0007669"/>
    <property type="project" value="TreeGrafter"/>
</dbReference>
<dbReference type="GO" id="GO:0016757">
    <property type="term" value="F:glycosyltransferase activity"/>
    <property type="evidence" value="ECO:0007669"/>
    <property type="project" value="UniProtKB-KW"/>
</dbReference>
<evidence type="ECO:0000313" key="10">
    <source>
        <dbReference type="Proteomes" id="UP000176185"/>
    </source>
</evidence>
<evidence type="ECO:0000256" key="2">
    <source>
        <dbReference type="ARBA" id="ARBA00022676"/>
    </source>
</evidence>
<keyword evidence="3 9" id="KW-0808">Transferase</keyword>
<comment type="subcellular location">
    <subcellularLocation>
        <location evidence="1">Membrane</location>
        <topology evidence="1">Multi-pass membrane protein</topology>
    </subcellularLocation>
</comment>
<dbReference type="AlphaFoldDB" id="A0A1F4XF01"/>
<comment type="caution">
    <text evidence="9">The sequence shown here is derived from an EMBL/GenBank/DDBJ whole genome shotgun (WGS) entry which is preliminary data.</text>
</comment>
<dbReference type="CDD" id="cd04187">
    <property type="entry name" value="DPM1_like_bac"/>
    <property type="match status" value="1"/>
</dbReference>
<dbReference type="Gene3D" id="3.90.550.10">
    <property type="entry name" value="Spore Coat Polysaccharide Biosynthesis Protein SpsA, Chain A"/>
    <property type="match status" value="1"/>
</dbReference>
<dbReference type="PANTHER" id="PTHR48090">
    <property type="entry name" value="UNDECAPRENYL-PHOSPHATE 4-DEOXY-4-FORMAMIDO-L-ARABINOSE TRANSFERASE-RELATED"/>
    <property type="match status" value="1"/>
</dbReference>
<keyword evidence="5 7" id="KW-1133">Transmembrane helix</keyword>
<dbReference type="EMBL" id="MEWX01000026">
    <property type="protein sequence ID" value="OGC80248.1"/>
    <property type="molecule type" value="Genomic_DNA"/>
</dbReference>
<evidence type="ECO:0000256" key="5">
    <source>
        <dbReference type="ARBA" id="ARBA00022989"/>
    </source>
</evidence>
<feature type="domain" description="Glycosyltransferase 2-like" evidence="8">
    <location>
        <begin position="5"/>
        <end position="132"/>
    </location>
</feature>
<dbReference type="InterPro" id="IPR050256">
    <property type="entry name" value="Glycosyltransferase_2"/>
</dbReference>
<evidence type="ECO:0000256" key="1">
    <source>
        <dbReference type="ARBA" id="ARBA00004141"/>
    </source>
</evidence>
<protein>
    <submittedName>
        <fullName evidence="9">Glycosyl transferase</fullName>
    </submittedName>
</protein>
<evidence type="ECO:0000259" key="8">
    <source>
        <dbReference type="Pfam" id="PF00535"/>
    </source>
</evidence>
<feature type="transmembrane region" description="Helical" evidence="7">
    <location>
        <begin position="231"/>
        <end position="252"/>
    </location>
</feature>
<keyword evidence="6 7" id="KW-0472">Membrane</keyword>
<dbReference type="PANTHER" id="PTHR48090:SF1">
    <property type="entry name" value="PROPHAGE BACTOPRENOL GLUCOSYL TRANSFERASE HOMOLOG"/>
    <property type="match status" value="1"/>
</dbReference>
<evidence type="ECO:0000256" key="4">
    <source>
        <dbReference type="ARBA" id="ARBA00022692"/>
    </source>
</evidence>
<accession>A0A1F4XF01</accession>
<keyword evidence="2" id="KW-0328">Glycosyltransferase</keyword>
<dbReference type="Pfam" id="PF00535">
    <property type="entry name" value="Glycos_transf_2"/>
    <property type="match status" value="1"/>
</dbReference>
<organism evidence="9 10">
    <name type="scientific">Candidatus Adlerbacteria bacterium RIFCSPLOWO2_01_FULL_51_16</name>
    <dbReference type="NCBI Taxonomy" id="1797243"/>
    <lineage>
        <taxon>Bacteria</taxon>
        <taxon>Candidatus Adleribacteriota</taxon>
    </lineage>
</organism>
<evidence type="ECO:0000256" key="7">
    <source>
        <dbReference type="SAM" id="Phobius"/>
    </source>
</evidence>
<dbReference type="Proteomes" id="UP000176185">
    <property type="component" value="Unassembled WGS sequence"/>
</dbReference>
<name>A0A1F4XF01_9BACT</name>
<sequence length="316" mass="35145">MKTLTIVCPAYNEGEGIAHFAAVLKEQLTKLSHYDSYILFVDDGSKDNTYETLRHIARSDTHVRAIRFSRNFGHQMALLAGLDHALSDVVITMDSDLQHPPSVIPALIAEYEKGNDIVYTVRNDTESVGLLRRIIGKLFYWFLNKMSEVPISENASDFRLMSGRVVEVIRSDIGERNMFLRGIIRWVGFKQSEVHFTTGRRYAGASKYSLARLLQLAVAGIISFSKVPLRAAIIVGALFALIGFIVAIITVIQSLTSSSLPAGWATVVVLLSIFGGVQLIFLGVLGEYIGAIFDEVKRRPRYIVEDSVNITVKHPE</sequence>